<dbReference type="FunFam" id="3.30.200.20:FF:000409">
    <property type="entry name" value="serine/threonine-protein kinase haspin"/>
    <property type="match status" value="1"/>
</dbReference>
<feature type="binding site" evidence="9">
    <location>
        <position position="68"/>
    </location>
    <ligand>
        <name>ATP</name>
        <dbReference type="ChEBI" id="CHEBI:30616"/>
    </ligand>
</feature>
<dbReference type="SMART" id="SM01331">
    <property type="entry name" value="DUF3635"/>
    <property type="match status" value="1"/>
</dbReference>
<evidence type="ECO:0000256" key="3">
    <source>
        <dbReference type="ARBA" id="ARBA00022679"/>
    </source>
</evidence>
<dbReference type="Pfam" id="PF12330">
    <property type="entry name" value="Haspin_kinase"/>
    <property type="match status" value="1"/>
</dbReference>
<name>A0AAV2HIA1_LYMST</name>
<dbReference type="GO" id="GO:0005524">
    <property type="term" value="F:ATP binding"/>
    <property type="evidence" value="ECO:0007669"/>
    <property type="project" value="UniProtKB-UniRule"/>
</dbReference>
<evidence type="ECO:0000256" key="9">
    <source>
        <dbReference type="PROSITE-ProRule" id="PRU10141"/>
    </source>
</evidence>
<keyword evidence="5" id="KW-0418">Kinase</keyword>
<dbReference type="GO" id="GO:0005634">
    <property type="term" value="C:nucleus"/>
    <property type="evidence" value="ECO:0007669"/>
    <property type="project" value="TreeGrafter"/>
</dbReference>
<feature type="domain" description="Protein kinase" evidence="10">
    <location>
        <begin position="41"/>
        <end position="312"/>
    </location>
</feature>
<dbReference type="SUPFAM" id="SSF56112">
    <property type="entry name" value="Protein kinase-like (PK-like)"/>
    <property type="match status" value="1"/>
</dbReference>
<evidence type="ECO:0000313" key="12">
    <source>
        <dbReference type="Proteomes" id="UP001497497"/>
    </source>
</evidence>
<dbReference type="Proteomes" id="UP001497497">
    <property type="component" value="Unassembled WGS sequence"/>
</dbReference>
<keyword evidence="2" id="KW-0723">Serine/threonine-protein kinase</keyword>
<dbReference type="Gene3D" id="1.10.510.10">
    <property type="entry name" value="Transferase(Phosphotransferase) domain 1"/>
    <property type="match status" value="1"/>
</dbReference>
<organism evidence="11 12">
    <name type="scientific">Lymnaea stagnalis</name>
    <name type="common">Great pond snail</name>
    <name type="synonym">Helix stagnalis</name>
    <dbReference type="NCBI Taxonomy" id="6523"/>
    <lineage>
        <taxon>Eukaryota</taxon>
        <taxon>Metazoa</taxon>
        <taxon>Spiralia</taxon>
        <taxon>Lophotrochozoa</taxon>
        <taxon>Mollusca</taxon>
        <taxon>Gastropoda</taxon>
        <taxon>Heterobranchia</taxon>
        <taxon>Euthyneura</taxon>
        <taxon>Panpulmonata</taxon>
        <taxon>Hygrophila</taxon>
        <taxon>Lymnaeoidea</taxon>
        <taxon>Lymnaeidae</taxon>
        <taxon>Lymnaea</taxon>
    </lineage>
</organism>
<dbReference type="InterPro" id="IPR011009">
    <property type="entry name" value="Kinase-like_dom_sf"/>
</dbReference>
<reference evidence="11 12" key="1">
    <citation type="submission" date="2024-04" db="EMBL/GenBank/DDBJ databases">
        <authorList>
            <consortium name="Genoscope - CEA"/>
            <person name="William W."/>
        </authorList>
    </citation>
    <scope>NUCLEOTIDE SEQUENCE [LARGE SCALE GENOMIC DNA]</scope>
</reference>
<feature type="non-terminal residue" evidence="11">
    <location>
        <position position="312"/>
    </location>
</feature>
<comment type="catalytic activity">
    <reaction evidence="8">
        <text>L-seryl-[protein] + ATP = O-phospho-L-seryl-[protein] + ADP + H(+)</text>
        <dbReference type="Rhea" id="RHEA:17989"/>
        <dbReference type="Rhea" id="RHEA-COMP:9863"/>
        <dbReference type="Rhea" id="RHEA-COMP:11604"/>
        <dbReference type="ChEBI" id="CHEBI:15378"/>
        <dbReference type="ChEBI" id="CHEBI:29999"/>
        <dbReference type="ChEBI" id="CHEBI:30616"/>
        <dbReference type="ChEBI" id="CHEBI:83421"/>
        <dbReference type="ChEBI" id="CHEBI:456216"/>
        <dbReference type="EC" id="2.7.11.1"/>
    </reaction>
</comment>
<dbReference type="AlphaFoldDB" id="A0AAV2HIA1"/>
<gene>
    <name evidence="11" type="ORF">GSLYS_00007736001</name>
</gene>
<comment type="catalytic activity">
    <reaction evidence="7">
        <text>L-threonyl-[protein] + ATP = O-phospho-L-threonyl-[protein] + ADP + H(+)</text>
        <dbReference type="Rhea" id="RHEA:46608"/>
        <dbReference type="Rhea" id="RHEA-COMP:11060"/>
        <dbReference type="Rhea" id="RHEA-COMP:11605"/>
        <dbReference type="ChEBI" id="CHEBI:15378"/>
        <dbReference type="ChEBI" id="CHEBI:30013"/>
        <dbReference type="ChEBI" id="CHEBI:30616"/>
        <dbReference type="ChEBI" id="CHEBI:61977"/>
        <dbReference type="ChEBI" id="CHEBI:456216"/>
        <dbReference type="EC" id="2.7.11.1"/>
    </reaction>
</comment>
<dbReference type="GO" id="GO:0005737">
    <property type="term" value="C:cytoplasm"/>
    <property type="evidence" value="ECO:0007669"/>
    <property type="project" value="TreeGrafter"/>
</dbReference>
<dbReference type="PROSITE" id="PS00107">
    <property type="entry name" value="PROTEIN_KINASE_ATP"/>
    <property type="match status" value="1"/>
</dbReference>
<evidence type="ECO:0000256" key="1">
    <source>
        <dbReference type="ARBA" id="ARBA00012513"/>
    </source>
</evidence>
<dbReference type="GO" id="GO:0035556">
    <property type="term" value="P:intracellular signal transduction"/>
    <property type="evidence" value="ECO:0007669"/>
    <property type="project" value="TreeGrafter"/>
</dbReference>
<dbReference type="PROSITE" id="PS50011">
    <property type="entry name" value="PROTEIN_KINASE_DOM"/>
    <property type="match status" value="1"/>
</dbReference>
<dbReference type="GO" id="GO:0072354">
    <property type="term" value="F:histone H3T3 kinase activity"/>
    <property type="evidence" value="ECO:0007669"/>
    <property type="project" value="TreeGrafter"/>
</dbReference>
<sequence length="312" mass="35573">QKLLHSTLDSSVLASAEEKILELCGQEEVITFSECLPQRMLSKCVKIGEGVYGEVFRTYSGNQSLALKIIPIEGDFLVNECPQKKYEEILPEMVIAQELSSLADSEINTSANFCQVKRMLYVKGQYPDVLLEQWDLYSKNKHSENDRPDIFPESQLFIVFEFHDGGCALEKFKFNNHLEAFSVLRQVVFALAVAEEALCFEHRDLHIGNILVKPCKEKNVTFQLKGELHTFPSCGVFATIIDFTISRLEKDGCAVFCDVATDDGLFEGTGDFQFDVYRDMKTENGNNWEPFQPHSNILWVNYLCKKMVTFIK</sequence>
<protein>
    <recommendedName>
        <fullName evidence="1">non-specific serine/threonine protein kinase</fullName>
        <ecNumber evidence="1">2.7.11.1</ecNumber>
    </recommendedName>
</protein>
<keyword evidence="12" id="KW-1185">Reference proteome</keyword>
<dbReference type="EMBL" id="CAXITT010000152">
    <property type="protein sequence ID" value="CAL1533776.1"/>
    <property type="molecule type" value="Genomic_DNA"/>
</dbReference>
<dbReference type="PANTHER" id="PTHR24419:SF18">
    <property type="entry name" value="SERINE_THREONINE-PROTEIN KINASE HASPIN"/>
    <property type="match status" value="1"/>
</dbReference>
<evidence type="ECO:0000313" key="11">
    <source>
        <dbReference type="EMBL" id="CAL1533776.1"/>
    </source>
</evidence>
<keyword evidence="6 9" id="KW-0067">ATP-binding</keyword>
<comment type="caution">
    <text evidence="11">The sequence shown here is derived from an EMBL/GenBank/DDBJ whole genome shotgun (WGS) entry which is preliminary data.</text>
</comment>
<evidence type="ECO:0000259" key="10">
    <source>
        <dbReference type="PROSITE" id="PS50011"/>
    </source>
</evidence>
<evidence type="ECO:0000256" key="8">
    <source>
        <dbReference type="ARBA" id="ARBA00048679"/>
    </source>
</evidence>
<dbReference type="EC" id="2.7.11.1" evidence="1"/>
<proteinExistence type="predicted"/>
<evidence type="ECO:0000256" key="6">
    <source>
        <dbReference type="ARBA" id="ARBA00022840"/>
    </source>
</evidence>
<dbReference type="InterPro" id="IPR024604">
    <property type="entry name" value="GSG2_C"/>
</dbReference>
<dbReference type="InterPro" id="IPR017441">
    <property type="entry name" value="Protein_kinase_ATP_BS"/>
</dbReference>
<evidence type="ECO:0000256" key="7">
    <source>
        <dbReference type="ARBA" id="ARBA00047899"/>
    </source>
</evidence>
<accession>A0AAV2HIA1</accession>
<feature type="non-terminal residue" evidence="11">
    <location>
        <position position="1"/>
    </location>
</feature>
<dbReference type="InterPro" id="IPR000719">
    <property type="entry name" value="Prot_kinase_dom"/>
</dbReference>
<keyword evidence="4 9" id="KW-0547">Nucleotide-binding</keyword>
<evidence type="ECO:0000256" key="2">
    <source>
        <dbReference type="ARBA" id="ARBA00022527"/>
    </source>
</evidence>
<evidence type="ECO:0000256" key="4">
    <source>
        <dbReference type="ARBA" id="ARBA00022741"/>
    </source>
</evidence>
<dbReference type="PANTHER" id="PTHR24419">
    <property type="entry name" value="INTERLEUKIN-1 RECEPTOR-ASSOCIATED KINASE"/>
    <property type="match status" value="1"/>
</dbReference>
<keyword evidence="3" id="KW-0808">Transferase</keyword>
<evidence type="ECO:0000256" key="5">
    <source>
        <dbReference type="ARBA" id="ARBA00022777"/>
    </source>
</evidence>
<dbReference type="Gene3D" id="3.30.200.20">
    <property type="entry name" value="Phosphorylase Kinase, domain 1"/>
    <property type="match status" value="1"/>
</dbReference>
<dbReference type="GO" id="GO:0000278">
    <property type="term" value="P:mitotic cell cycle"/>
    <property type="evidence" value="ECO:0007669"/>
    <property type="project" value="TreeGrafter"/>
</dbReference>